<dbReference type="Pfam" id="PF13560">
    <property type="entry name" value="HTH_31"/>
    <property type="match status" value="1"/>
</dbReference>
<dbReference type="Gene3D" id="1.10.260.40">
    <property type="entry name" value="lambda repressor-like DNA-binding domains"/>
    <property type="match status" value="1"/>
</dbReference>
<protein>
    <submittedName>
        <fullName evidence="2">Helix-turn-helix transcriptional regulator</fullName>
    </submittedName>
</protein>
<evidence type="ECO:0000313" key="2">
    <source>
        <dbReference type="EMBL" id="GAA1988975.1"/>
    </source>
</evidence>
<accession>A0ABP5DZS5</accession>
<gene>
    <name evidence="2" type="ORF">GCM10009754_79010</name>
</gene>
<comment type="caution">
    <text evidence="2">The sequence shown here is derived from an EMBL/GenBank/DDBJ whole genome shotgun (WGS) entry which is preliminary data.</text>
</comment>
<dbReference type="EMBL" id="BAAANN010000050">
    <property type="protein sequence ID" value="GAA1988975.1"/>
    <property type="molecule type" value="Genomic_DNA"/>
</dbReference>
<dbReference type="Proteomes" id="UP001501116">
    <property type="component" value="Unassembled WGS sequence"/>
</dbReference>
<dbReference type="CDD" id="cd00093">
    <property type="entry name" value="HTH_XRE"/>
    <property type="match status" value="1"/>
</dbReference>
<keyword evidence="3" id="KW-1185">Reference proteome</keyword>
<dbReference type="Pfam" id="PF19054">
    <property type="entry name" value="DUF5753"/>
    <property type="match status" value="1"/>
</dbReference>
<reference evidence="3" key="1">
    <citation type="journal article" date="2019" name="Int. J. Syst. Evol. Microbiol.">
        <title>The Global Catalogue of Microorganisms (GCM) 10K type strain sequencing project: providing services to taxonomists for standard genome sequencing and annotation.</title>
        <authorList>
            <consortium name="The Broad Institute Genomics Platform"/>
            <consortium name="The Broad Institute Genome Sequencing Center for Infectious Disease"/>
            <person name="Wu L."/>
            <person name="Ma J."/>
        </authorList>
    </citation>
    <scope>NUCLEOTIDE SEQUENCE [LARGE SCALE GENOMIC DNA]</scope>
    <source>
        <strain evidence="3">JCM 14545</strain>
    </source>
</reference>
<evidence type="ECO:0000313" key="3">
    <source>
        <dbReference type="Proteomes" id="UP001501116"/>
    </source>
</evidence>
<name>A0ABP5DZS5_9PSEU</name>
<dbReference type="InterPro" id="IPR001387">
    <property type="entry name" value="Cro/C1-type_HTH"/>
</dbReference>
<feature type="domain" description="DUF5753" evidence="1">
    <location>
        <begin position="100"/>
        <end position="274"/>
    </location>
</feature>
<dbReference type="RefSeq" id="WP_344430631.1">
    <property type="nucleotide sequence ID" value="NZ_BAAANN010000050.1"/>
</dbReference>
<evidence type="ECO:0000259" key="1">
    <source>
        <dbReference type="Pfam" id="PF19054"/>
    </source>
</evidence>
<organism evidence="2 3">
    <name type="scientific">Amycolatopsis minnesotensis</name>
    <dbReference type="NCBI Taxonomy" id="337894"/>
    <lineage>
        <taxon>Bacteria</taxon>
        <taxon>Bacillati</taxon>
        <taxon>Actinomycetota</taxon>
        <taxon>Actinomycetes</taxon>
        <taxon>Pseudonocardiales</taxon>
        <taxon>Pseudonocardiaceae</taxon>
        <taxon>Amycolatopsis</taxon>
    </lineage>
</organism>
<dbReference type="SUPFAM" id="SSF47413">
    <property type="entry name" value="lambda repressor-like DNA-binding domains"/>
    <property type="match status" value="1"/>
</dbReference>
<sequence>MDDREPTIRRRELGDGLRAAMQGADFTGKQLAHKLKWSEGRVSRLLNGKRGGSEMDVVEVLAVCGATAEEKARLLALCREADTPGWLQKHGSRLPKQLVTLVEHEDKAVVIWDFQTIVIPGLLQNADYARALIDETGNAPAGEINDRVAARLARQALLSRRPLVHFTFFVHEFALRLPVGGADVMSDQLHQLLRLAVRPNLSLRIVPTAIGGHPGVAGQFKLMEFRDFKPVVYLDSETSCLFLEEDVEIAAYRRILSGLADKALDEGQSKEFIANLAVELYSSGERDD</sequence>
<proteinExistence type="predicted"/>
<dbReference type="InterPro" id="IPR010982">
    <property type="entry name" value="Lambda_DNA-bd_dom_sf"/>
</dbReference>
<dbReference type="InterPro" id="IPR043917">
    <property type="entry name" value="DUF5753"/>
</dbReference>